<comment type="caution">
    <text evidence="2">The sequence shown here is derived from an EMBL/GenBank/DDBJ whole genome shotgun (WGS) entry which is preliminary data.</text>
</comment>
<keyword evidence="3" id="KW-1185">Reference proteome</keyword>
<feature type="compositionally biased region" description="Basic and acidic residues" evidence="1">
    <location>
        <begin position="83"/>
        <end position="105"/>
    </location>
</feature>
<protein>
    <submittedName>
        <fullName evidence="2">Uncharacterized protein</fullName>
    </submittedName>
</protein>
<organism evidence="2 3">
    <name type="scientific">Mycena albidolilacea</name>
    <dbReference type="NCBI Taxonomy" id="1033008"/>
    <lineage>
        <taxon>Eukaryota</taxon>
        <taxon>Fungi</taxon>
        <taxon>Dikarya</taxon>
        <taxon>Basidiomycota</taxon>
        <taxon>Agaricomycotina</taxon>
        <taxon>Agaricomycetes</taxon>
        <taxon>Agaricomycetidae</taxon>
        <taxon>Agaricales</taxon>
        <taxon>Marasmiineae</taxon>
        <taxon>Mycenaceae</taxon>
        <taxon>Mycena</taxon>
    </lineage>
</organism>
<dbReference type="AlphaFoldDB" id="A0AAD6ZCI4"/>
<dbReference type="EMBL" id="JARIHO010000060">
    <property type="protein sequence ID" value="KAJ7315822.1"/>
    <property type="molecule type" value="Genomic_DNA"/>
</dbReference>
<accession>A0AAD6ZCI4</accession>
<name>A0AAD6ZCI4_9AGAR</name>
<evidence type="ECO:0000256" key="1">
    <source>
        <dbReference type="SAM" id="MobiDB-lite"/>
    </source>
</evidence>
<dbReference type="Proteomes" id="UP001218218">
    <property type="component" value="Unassembled WGS sequence"/>
</dbReference>
<evidence type="ECO:0000313" key="2">
    <source>
        <dbReference type="EMBL" id="KAJ7315822.1"/>
    </source>
</evidence>
<sequence length="105" mass="11750">MDVHRSRAECMVRLGGTSKKHGDLLKAVEFWETARPLFERSYQGKQVNNIDERLESVGGDVQEQNKANLAHLTELDAPSGTVEKVDNEDLKVTNSNDKKNELVAV</sequence>
<gene>
    <name evidence="2" type="ORF">DFH08DRAFT_820393</name>
</gene>
<feature type="region of interest" description="Disordered" evidence="1">
    <location>
        <begin position="78"/>
        <end position="105"/>
    </location>
</feature>
<proteinExistence type="predicted"/>
<evidence type="ECO:0000313" key="3">
    <source>
        <dbReference type="Proteomes" id="UP001218218"/>
    </source>
</evidence>
<reference evidence="2" key="1">
    <citation type="submission" date="2023-03" db="EMBL/GenBank/DDBJ databases">
        <title>Massive genome expansion in bonnet fungi (Mycena s.s.) driven by repeated elements and novel gene families across ecological guilds.</title>
        <authorList>
            <consortium name="Lawrence Berkeley National Laboratory"/>
            <person name="Harder C.B."/>
            <person name="Miyauchi S."/>
            <person name="Viragh M."/>
            <person name="Kuo A."/>
            <person name="Thoen E."/>
            <person name="Andreopoulos B."/>
            <person name="Lu D."/>
            <person name="Skrede I."/>
            <person name="Drula E."/>
            <person name="Henrissat B."/>
            <person name="Morin E."/>
            <person name="Kohler A."/>
            <person name="Barry K."/>
            <person name="LaButti K."/>
            <person name="Morin E."/>
            <person name="Salamov A."/>
            <person name="Lipzen A."/>
            <person name="Mereny Z."/>
            <person name="Hegedus B."/>
            <person name="Baldrian P."/>
            <person name="Stursova M."/>
            <person name="Weitz H."/>
            <person name="Taylor A."/>
            <person name="Grigoriev I.V."/>
            <person name="Nagy L.G."/>
            <person name="Martin F."/>
            <person name="Kauserud H."/>
        </authorList>
    </citation>
    <scope>NUCLEOTIDE SEQUENCE</scope>
    <source>
        <strain evidence="2">CBHHK002</strain>
    </source>
</reference>